<feature type="non-terminal residue" evidence="2">
    <location>
        <position position="327"/>
    </location>
</feature>
<dbReference type="EMBL" id="JAHRHJ020000010">
    <property type="protein sequence ID" value="KAH9298711.1"/>
    <property type="molecule type" value="Genomic_DNA"/>
</dbReference>
<evidence type="ECO:0000313" key="2">
    <source>
        <dbReference type="EMBL" id="KAH9298711.1"/>
    </source>
</evidence>
<dbReference type="PANTHER" id="PTHR45642">
    <property type="entry name" value="GDSL ESTERASE/LIPASE EXL3"/>
    <property type="match status" value="1"/>
</dbReference>
<name>A0AA38CGI7_TAXCH</name>
<dbReference type="AlphaFoldDB" id="A0AA38CGI7"/>
<keyword evidence="3" id="KW-1185">Reference proteome</keyword>
<dbReference type="PANTHER" id="PTHR45642:SF95">
    <property type="entry name" value="GDSL-LIKE LIPASE_ACYLHYDROLASE FAMILY PROTEIN, EXPRESSED"/>
    <property type="match status" value="1"/>
</dbReference>
<dbReference type="Gene3D" id="3.40.50.1110">
    <property type="entry name" value="SGNH hydrolase"/>
    <property type="match status" value="1"/>
</dbReference>
<dbReference type="Proteomes" id="UP000824469">
    <property type="component" value="Unassembled WGS sequence"/>
</dbReference>
<dbReference type="GO" id="GO:0016788">
    <property type="term" value="F:hydrolase activity, acting on ester bonds"/>
    <property type="evidence" value="ECO:0007669"/>
    <property type="project" value="InterPro"/>
</dbReference>
<reference evidence="2 3" key="1">
    <citation type="journal article" date="2021" name="Nat. Plants">
        <title>The Taxus genome provides insights into paclitaxel biosynthesis.</title>
        <authorList>
            <person name="Xiong X."/>
            <person name="Gou J."/>
            <person name="Liao Q."/>
            <person name="Li Y."/>
            <person name="Zhou Q."/>
            <person name="Bi G."/>
            <person name="Li C."/>
            <person name="Du R."/>
            <person name="Wang X."/>
            <person name="Sun T."/>
            <person name="Guo L."/>
            <person name="Liang H."/>
            <person name="Lu P."/>
            <person name="Wu Y."/>
            <person name="Zhang Z."/>
            <person name="Ro D.K."/>
            <person name="Shang Y."/>
            <person name="Huang S."/>
            <person name="Yan J."/>
        </authorList>
    </citation>
    <scope>NUCLEOTIDE SEQUENCE [LARGE SCALE GENOMIC DNA]</scope>
    <source>
        <strain evidence="2">Ta-2019</strain>
    </source>
</reference>
<dbReference type="CDD" id="cd01837">
    <property type="entry name" value="SGNH_plant_lipase_like"/>
    <property type="match status" value="1"/>
</dbReference>
<dbReference type="OMA" id="EVGQQCR"/>
<gene>
    <name evidence="2" type="ORF">KI387_030393</name>
</gene>
<evidence type="ECO:0008006" key="4">
    <source>
        <dbReference type="Google" id="ProtNLM"/>
    </source>
</evidence>
<dbReference type="InterPro" id="IPR035669">
    <property type="entry name" value="SGNH_plant_lipase-like"/>
</dbReference>
<comment type="caution">
    <text evidence="2">The sequence shown here is derived from an EMBL/GenBank/DDBJ whole genome shotgun (WGS) entry which is preliminary data.</text>
</comment>
<sequence>MATTLGLAITAAIFAVYVFLRAEAQRFPAILVFGDSTLDPGNNNNINTPAKANFPPYGRDFPGGIPTGRFSNGKLTSDYLASALGLKETVPPYLDPTLSSDDLLTGVSFASAGSGYDNMTSESGNVIALWRQIQYFKEWKSRVASAVGPQRASAIVSESLYYLAAGNADFGVSYFFNIGNIQNNRAMNFTVPQYIDFLVKSGTGYITDLYNGGARKFIIAGLSILGCSPSERTFLAVAGRPCNVRINQASDAFNRKWSPALANLQRSLPGSTIVYSDIYDIVVDAVTFPLNYGFLSTTTGCCGTGLVEVGRDCARAARLSCPDASRF</sequence>
<evidence type="ECO:0000313" key="3">
    <source>
        <dbReference type="Proteomes" id="UP000824469"/>
    </source>
</evidence>
<dbReference type="InterPro" id="IPR050592">
    <property type="entry name" value="GDSL_lipolytic_enzyme"/>
</dbReference>
<comment type="similarity">
    <text evidence="1">Belongs to the 'GDSL' lipolytic enzyme family.</text>
</comment>
<protein>
    <recommendedName>
        <fullName evidence="4">GDSL esterase/lipase</fullName>
    </recommendedName>
</protein>
<dbReference type="Pfam" id="PF00657">
    <property type="entry name" value="Lipase_GDSL"/>
    <property type="match status" value="1"/>
</dbReference>
<organism evidence="2 3">
    <name type="scientific">Taxus chinensis</name>
    <name type="common">Chinese yew</name>
    <name type="synonym">Taxus wallichiana var. chinensis</name>
    <dbReference type="NCBI Taxonomy" id="29808"/>
    <lineage>
        <taxon>Eukaryota</taxon>
        <taxon>Viridiplantae</taxon>
        <taxon>Streptophyta</taxon>
        <taxon>Embryophyta</taxon>
        <taxon>Tracheophyta</taxon>
        <taxon>Spermatophyta</taxon>
        <taxon>Pinopsida</taxon>
        <taxon>Pinidae</taxon>
        <taxon>Conifers II</taxon>
        <taxon>Cupressales</taxon>
        <taxon>Taxaceae</taxon>
        <taxon>Taxus</taxon>
    </lineage>
</organism>
<dbReference type="InterPro" id="IPR001087">
    <property type="entry name" value="GDSL"/>
</dbReference>
<evidence type="ECO:0000256" key="1">
    <source>
        <dbReference type="ARBA" id="ARBA00008668"/>
    </source>
</evidence>
<dbReference type="InterPro" id="IPR036514">
    <property type="entry name" value="SGNH_hydro_sf"/>
</dbReference>
<accession>A0AA38CGI7</accession>
<proteinExistence type="inferred from homology"/>